<dbReference type="EMBL" id="JBBWWQ010000004">
    <property type="protein sequence ID" value="KAK8949151.1"/>
    <property type="molecule type" value="Genomic_DNA"/>
</dbReference>
<dbReference type="InterPro" id="IPR038499">
    <property type="entry name" value="BRO1_sf"/>
</dbReference>
<protein>
    <recommendedName>
        <fullName evidence="1">BRO1 domain-containing protein</fullName>
    </recommendedName>
</protein>
<comment type="caution">
    <text evidence="2">The sequence shown here is derived from an EMBL/GenBank/DDBJ whole genome shotgun (WGS) entry which is preliminary data.</text>
</comment>
<gene>
    <name evidence="2" type="ORF">KSP39_PZI006212</name>
</gene>
<name>A0AAP0BU62_9ASPA</name>
<evidence type="ECO:0000259" key="1">
    <source>
        <dbReference type="Pfam" id="PF03097"/>
    </source>
</evidence>
<dbReference type="PANTHER" id="PTHR23030:SF30">
    <property type="entry name" value="TYROSINE-PROTEIN PHOSPHATASE NON-RECEPTOR TYPE 23"/>
    <property type="match status" value="1"/>
</dbReference>
<feature type="domain" description="BRO1" evidence="1">
    <location>
        <begin position="110"/>
        <end position="182"/>
    </location>
</feature>
<dbReference type="GO" id="GO:0005768">
    <property type="term" value="C:endosome"/>
    <property type="evidence" value="ECO:0007669"/>
    <property type="project" value="TreeGrafter"/>
</dbReference>
<dbReference type="InterPro" id="IPR004328">
    <property type="entry name" value="BRO1_dom"/>
</dbReference>
<dbReference type="AlphaFoldDB" id="A0AAP0BU62"/>
<dbReference type="Pfam" id="PF03097">
    <property type="entry name" value="BRO1"/>
    <property type="match status" value="1"/>
</dbReference>
<dbReference type="Proteomes" id="UP001418222">
    <property type="component" value="Unassembled WGS sequence"/>
</dbReference>
<dbReference type="Gene3D" id="1.25.40.280">
    <property type="entry name" value="alix/aip1 like domains"/>
    <property type="match status" value="1"/>
</dbReference>
<keyword evidence="3" id="KW-1185">Reference proteome</keyword>
<proteinExistence type="predicted"/>
<evidence type="ECO:0000313" key="2">
    <source>
        <dbReference type="EMBL" id="KAK8949151.1"/>
    </source>
</evidence>
<sequence length="189" mass="21068">MGEIGATCRSRYNLEERESVCTRWWATDCHANGTWTVECARYFSRVSSEATRVQGLSLLPFLQPDRPIIRSNLAVGLKQACNAFQSTAGVFAILRETVAPKLVALRGGTVGLFYEEAYAALNAVPLNKHFDRAWISHVQLKAAQFYSEACYRFSLELHEKEEIAKEIARLKIGLSALNDARKSVKGVAL</sequence>
<organism evidence="2 3">
    <name type="scientific">Platanthera zijinensis</name>
    <dbReference type="NCBI Taxonomy" id="2320716"/>
    <lineage>
        <taxon>Eukaryota</taxon>
        <taxon>Viridiplantae</taxon>
        <taxon>Streptophyta</taxon>
        <taxon>Embryophyta</taxon>
        <taxon>Tracheophyta</taxon>
        <taxon>Spermatophyta</taxon>
        <taxon>Magnoliopsida</taxon>
        <taxon>Liliopsida</taxon>
        <taxon>Asparagales</taxon>
        <taxon>Orchidaceae</taxon>
        <taxon>Orchidoideae</taxon>
        <taxon>Orchideae</taxon>
        <taxon>Orchidinae</taxon>
        <taxon>Platanthera</taxon>
    </lineage>
</organism>
<evidence type="ECO:0000313" key="3">
    <source>
        <dbReference type="Proteomes" id="UP001418222"/>
    </source>
</evidence>
<dbReference type="GO" id="GO:0043328">
    <property type="term" value="P:protein transport to vacuole involved in ubiquitin-dependent protein catabolic process via the multivesicular body sorting pathway"/>
    <property type="evidence" value="ECO:0007669"/>
    <property type="project" value="TreeGrafter"/>
</dbReference>
<dbReference type="PANTHER" id="PTHR23030">
    <property type="entry name" value="PCD6 INTERACTING PROTEIN-RELATED"/>
    <property type="match status" value="1"/>
</dbReference>
<reference evidence="2 3" key="1">
    <citation type="journal article" date="2022" name="Nat. Plants">
        <title>Genomes of leafy and leafless Platanthera orchids illuminate the evolution of mycoheterotrophy.</title>
        <authorList>
            <person name="Li M.H."/>
            <person name="Liu K.W."/>
            <person name="Li Z."/>
            <person name="Lu H.C."/>
            <person name="Ye Q.L."/>
            <person name="Zhang D."/>
            <person name="Wang J.Y."/>
            <person name="Li Y.F."/>
            <person name="Zhong Z.M."/>
            <person name="Liu X."/>
            <person name="Yu X."/>
            <person name="Liu D.K."/>
            <person name="Tu X.D."/>
            <person name="Liu B."/>
            <person name="Hao Y."/>
            <person name="Liao X.Y."/>
            <person name="Jiang Y.T."/>
            <person name="Sun W.H."/>
            <person name="Chen J."/>
            <person name="Chen Y.Q."/>
            <person name="Ai Y."/>
            <person name="Zhai J.W."/>
            <person name="Wu S.S."/>
            <person name="Zhou Z."/>
            <person name="Hsiao Y.Y."/>
            <person name="Wu W.L."/>
            <person name="Chen Y.Y."/>
            <person name="Lin Y.F."/>
            <person name="Hsu J.L."/>
            <person name="Li C.Y."/>
            <person name="Wang Z.W."/>
            <person name="Zhao X."/>
            <person name="Zhong W.Y."/>
            <person name="Ma X.K."/>
            <person name="Ma L."/>
            <person name="Huang J."/>
            <person name="Chen G.Z."/>
            <person name="Huang M.Z."/>
            <person name="Huang L."/>
            <person name="Peng D.H."/>
            <person name="Luo Y.B."/>
            <person name="Zou S.Q."/>
            <person name="Chen S.P."/>
            <person name="Lan S."/>
            <person name="Tsai W.C."/>
            <person name="Van de Peer Y."/>
            <person name="Liu Z.J."/>
        </authorList>
    </citation>
    <scope>NUCLEOTIDE SEQUENCE [LARGE SCALE GENOMIC DNA]</scope>
    <source>
        <strain evidence="2">Lor287</strain>
    </source>
</reference>
<accession>A0AAP0BU62</accession>